<dbReference type="RefSeq" id="WP_183644233.1">
    <property type="nucleotide sequence ID" value="NZ_JACHBL010000001.1"/>
</dbReference>
<gene>
    <name evidence="3" type="ORF">BKA12_002393</name>
</gene>
<dbReference type="PANTHER" id="PTHR30486">
    <property type="entry name" value="TWITCHING MOTILITY PROTEIN PILT"/>
    <property type="match status" value="1"/>
</dbReference>
<dbReference type="InterPro" id="IPR050921">
    <property type="entry name" value="T4SS_GSP_E_ATPase"/>
</dbReference>
<evidence type="ECO:0000313" key="3">
    <source>
        <dbReference type="EMBL" id="MBB5599313.1"/>
    </source>
</evidence>
<dbReference type="Pfam" id="PF00437">
    <property type="entry name" value="T2SSE"/>
    <property type="match status" value="1"/>
</dbReference>
<dbReference type="InterPro" id="IPR022399">
    <property type="entry name" value="TadA-like_ATPase"/>
</dbReference>
<keyword evidence="4" id="KW-1185">Reference proteome</keyword>
<dbReference type="CDD" id="cd01130">
    <property type="entry name" value="VirB11-like_ATPase"/>
    <property type="match status" value="1"/>
</dbReference>
<comment type="similarity">
    <text evidence="1">Belongs to the GSP E family.</text>
</comment>
<evidence type="ECO:0000313" key="4">
    <source>
        <dbReference type="Proteomes" id="UP000523863"/>
    </source>
</evidence>
<organism evidence="3 4">
    <name type="scientific">Neomicrococcus lactis</name>
    <dbReference type="NCBI Taxonomy" id="732241"/>
    <lineage>
        <taxon>Bacteria</taxon>
        <taxon>Bacillati</taxon>
        <taxon>Actinomycetota</taxon>
        <taxon>Actinomycetes</taxon>
        <taxon>Micrococcales</taxon>
        <taxon>Micrococcaceae</taxon>
        <taxon>Neomicrococcus</taxon>
    </lineage>
</organism>
<dbReference type="AlphaFoldDB" id="A0A7W9DC24"/>
<protein>
    <submittedName>
        <fullName evidence="3">Pilus assembly protein CpaF</fullName>
    </submittedName>
</protein>
<proteinExistence type="inferred from homology"/>
<dbReference type="Gene3D" id="3.30.450.380">
    <property type="match status" value="1"/>
</dbReference>
<comment type="caution">
    <text evidence="3">The sequence shown here is derived from an EMBL/GenBank/DDBJ whole genome shotgun (WGS) entry which is preliminary data.</text>
</comment>
<name>A0A7W9DC24_9MICC</name>
<dbReference type="PANTHER" id="PTHR30486:SF6">
    <property type="entry name" value="TYPE IV PILUS RETRACTATION ATPASE PILT"/>
    <property type="match status" value="1"/>
</dbReference>
<dbReference type="EMBL" id="JACHBL010000001">
    <property type="protein sequence ID" value="MBB5599313.1"/>
    <property type="molecule type" value="Genomic_DNA"/>
</dbReference>
<dbReference type="NCBIfam" id="TIGR03819">
    <property type="entry name" value="heli_sec_ATPase"/>
    <property type="match status" value="1"/>
</dbReference>
<reference evidence="3 4" key="1">
    <citation type="submission" date="2020-08" db="EMBL/GenBank/DDBJ databases">
        <title>Sequencing the genomes of 1000 actinobacteria strains.</title>
        <authorList>
            <person name="Klenk H.-P."/>
        </authorList>
    </citation>
    <scope>NUCLEOTIDE SEQUENCE [LARGE SCALE GENOMIC DNA]</scope>
    <source>
        <strain evidence="3 4">DSM 23694</strain>
    </source>
</reference>
<dbReference type="SUPFAM" id="SSF52540">
    <property type="entry name" value="P-loop containing nucleoside triphosphate hydrolases"/>
    <property type="match status" value="1"/>
</dbReference>
<dbReference type="GO" id="GO:0016887">
    <property type="term" value="F:ATP hydrolysis activity"/>
    <property type="evidence" value="ECO:0007669"/>
    <property type="project" value="InterPro"/>
</dbReference>
<evidence type="ECO:0000256" key="1">
    <source>
        <dbReference type="ARBA" id="ARBA00006611"/>
    </source>
</evidence>
<dbReference type="Gene3D" id="3.40.50.300">
    <property type="entry name" value="P-loop containing nucleotide triphosphate hydrolases"/>
    <property type="match status" value="1"/>
</dbReference>
<accession>A0A7W9DC24</accession>
<sequence>MSEERIEWQPLPPGSPASDEVLLAHVREQAALVERPLTTADLADAVRAVGRAINGEAAARTVLMLREHLTGLGPLQKFVEKESVTDVLVDGQGRIWTDGADGLTDHGVGFAQPLDVRQLAVRLASRVGRRLDDAQPFVDAMVAGYRLHAVIPPVATEGTLISIRRATQETMTLAELCRDEDELWSQALTAIVDGKLNFLISGGTGTGKTTLLSALLTTASHTERLVIVEDTQELRPKHPHVVSLQCRTANVEGSGRVTLTDLVRNALRMRPDRLVVGECRGEEVADFLSAMNTGHEGAGGTVHANNVESVPARLYALGALAGLDPVALGFQASSAIDVIIHMKRRAGHRFPQEIARLVMTDNGLSVESIFSRDSDGTFIPGPGAAWFQSALTERGVEFSCSG</sequence>
<dbReference type="Proteomes" id="UP000523863">
    <property type="component" value="Unassembled WGS sequence"/>
</dbReference>
<dbReference type="InterPro" id="IPR027417">
    <property type="entry name" value="P-loop_NTPase"/>
</dbReference>
<dbReference type="InterPro" id="IPR001482">
    <property type="entry name" value="T2SS/T4SS_dom"/>
</dbReference>
<feature type="domain" description="Bacterial type II secretion system protein E" evidence="2">
    <location>
        <begin position="70"/>
        <end position="344"/>
    </location>
</feature>
<evidence type="ECO:0000259" key="2">
    <source>
        <dbReference type="Pfam" id="PF00437"/>
    </source>
</evidence>